<reference evidence="2" key="1">
    <citation type="submission" date="2019-07" db="EMBL/GenBank/DDBJ databases">
        <authorList>
            <person name="Dittberner H."/>
        </authorList>
    </citation>
    <scope>NUCLEOTIDE SEQUENCE [LARGE SCALE GENOMIC DNA]</scope>
</reference>
<organism evidence="2 3">
    <name type="scientific">Arabis nemorensis</name>
    <dbReference type="NCBI Taxonomy" id="586526"/>
    <lineage>
        <taxon>Eukaryota</taxon>
        <taxon>Viridiplantae</taxon>
        <taxon>Streptophyta</taxon>
        <taxon>Embryophyta</taxon>
        <taxon>Tracheophyta</taxon>
        <taxon>Spermatophyta</taxon>
        <taxon>Magnoliopsida</taxon>
        <taxon>eudicotyledons</taxon>
        <taxon>Gunneridae</taxon>
        <taxon>Pentapetalae</taxon>
        <taxon>rosids</taxon>
        <taxon>malvids</taxon>
        <taxon>Brassicales</taxon>
        <taxon>Brassicaceae</taxon>
        <taxon>Arabideae</taxon>
        <taxon>Arabis</taxon>
    </lineage>
</organism>
<protein>
    <recommendedName>
        <fullName evidence="1">F-box/LRR-repeat protein 15/At3g58940/PEG3-like LRR domain-containing protein</fullName>
    </recommendedName>
</protein>
<keyword evidence="3" id="KW-1185">Reference proteome</keyword>
<gene>
    <name evidence="2" type="ORF">ANE_LOCUS715</name>
</gene>
<evidence type="ECO:0000313" key="2">
    <source>
        <dbReference type="EMBL" id="VVA90270.1"/>
    </source>
</evidence>
<comment type="caution">
    <text evidence="2">The sequence shown here is derived from an EMBL/GenBank/DDBJ whole genome shotgun (WGS) entry which is preliminary data.</text>
</comment>
<dbReference type="AlphaFoldDB" id="A0A565ALI1"/>
<sequence>MGDSLVIQSDFIAKLITKVIKNHDGYLDCCKIQHYPYQTNDGTLETWIQSLTQVKHTHLLALVNIHGNRGPNVLQLSPNIFSHPSLICLFLFGYYLESAHAFNNCHNLTTLKLDKIYVEVGVFNTVIASCPSLKVLVIDITWYNPKGCLKIHHNNLKLLHLACTYIDFIDVSTPLLDILAIQCVLVMRSNFLLRAPRILGLKKDHWILDESIPHIYYNVSSDAQEIENNWHEFMVNKYTYDLMRFKTLAVNVDLKNPREVSMLKDVCDAWSTNMENLEIFFKRNNVLKEEGESSIGKAQEKKSKERSFFFRADFRVRVVWMYNLGDFDKEEFALASVLVRQETVTYKLMIETSSIPANKKLKIEVAMAKLMDLSKGNKELIIECF</sequence>
<dbReference type="InterPro" id="IPR055411">
    <property type="entry name" value="LRR_FXL15/At3g58940/PEG3-like"/>
</dbReference>
<dbReference type="Gene3D" id="3.80.10.10">
    <property type="entry name" value="Ribonuclease Inhibitor"/>
    <property type="match status" value="1"/>
</dbReference>
<accession>A0A565ALI1</accession>
<dbReference type="InterPro" id="IPR032675">
    <property type="entry name" value="LRR_dom_sf"/>
</dbReference>
<dbReference type="SUPFAM" id="SSF52047">
    <property type="entry name" value="RNI-like"/>
    <property type="match status" value="1"/>
</dbReference>
<name>A0A565ALI1_9BRAS</name>
<feature type="domain" description="F-box/LRR-repeat protein 15/At3g58940/PEG3-like LRR" evidence="1">
    <location>
        <begin position="44"/>
        <end position="181"/>
    </location>
</feature>
<evidence type="ECO:0000313" key="3">
    <source>
        <dbReference type="Proteomes" id="UP000489600"/>
    </source>
</evidence>
<dbReference type="Pfam" id="PF24758">
    <property type="entry name" value="LRR_At5g56370"/>
    <property type="match status" value="1"/>
</dbReference>
<dbReference type="Proteomes" id="UP000489600">
    <property type="component" value="Unassembled WGS sequence"/>
</dbReference>
<proteinExistence type="predicted"/>
<dbReference type="EMBL" id="CABITT030000001">
    <property type="protein sequence ID" value="VVA90270.1"/>
    <property type="molecule type" value="Genomic_DNA"/>
</dbReference>
<evidence type="ECO:0000259" key="1">
    <source>
        <dbReference type="Pfam" id="PF24758"/>
    </source>
</evidence>